<name>A0ABR3WP36_9PEZI</name>
<feature type="compositionally biased region" description="Basic and acidic residues" evidence="1">
    <location>
        <begin position="252"/>
        <end position="272"/>
    </location>
</feature>
<accession>A0ABR3WP36</accession>
<feature type="compositionally biased region" description="Basic and acidic residues" evidence="1">
    <location>
        <begin position="288"/>
        <end position="325"/>
    </location>
</feature>
<dbReference type="Pfam" id="PF15463">
    <property type="entry name" value="ECM11"/>
    <property type="match status" value="1"/>
</dbReference>
<comment type="caution">
    <text evidence="3">The sequence shown here is derived from an EMBL/GenBank/DDBJ whole genome shotgun (WGS) entry which is preliminary data.</text>
</comment>
<sequence length="548" mass="60870">MRLSMMPTAKKKMGSMGMFVSRHVDTPVNSPAPGPTSPRAGVATPAPPAPSFSLQPAAQIAAVSRQDAVAAAKLPVPRTGRFAPPSQPPSTISSPPHQHYHPMQRSRPVASDGGRNNAPAQPPSGGIWEDSTVASMFDDSDSRGGSDRHIGQHGRHYSESAFARQHPYQRQHSHDDHLPFVIGENGMLKVVSQPVAAANGPSAAPLYTGAQSSINEHLQPTRLDSHPVYADEPKYEPQTPPKTNSLRRTRLPHRDARDTRDAKRNSFVDRPEPVLAVNTSLDGSPGRSSDRSDRFIDTKLGDAVREREQREQRERDRQREHELAHKRSTVFENLTPIEDPVWTTAEGPVGVVPTAEVTPEELREALQRTPRPSRPPPISQSSKLQSVPLVRTSSRRSERASTRKRRLSLDYNDAELNAMDYDSLRQQAFDFDPQTAALQQTAVPTGDSLEDKLEHYKDKDSLEQHQFFTHISIQEWEDAGDWFLGQFSAVVQKMKEARKSKRAMIAKFEAEIAAREEAVRGKIEGIGRTLQELKQEGQNMMQGKDVDV</sequence>
<gene>
    <name evidence="3" type="ORF">VTK73DRAFT_5242</name>
</gene>
<protein>
    <recommendedName>
        <fullName evidence="2">Extracellular mutant protein 11 C-terminal domain-containing protein</fullName>
    </recommendedName>
</protein>
<evidence type="ECO:0000256" key="1">
    <source>
        <dbReference type="SAM" id="MobiDB-lite"/>
    </source>
</evidence>
<feature type="region of interest" description="Disordered" evidence="1">
    <location>
        <begin position="352"/>
        <end position="405"/>
    </location>
</feature>
<feature type="region of interest" description="Disordered" evidence="1">
    <location>
        <begin position="76"/>
        <end position="156"/>
    </location>
</feature>
<dbReference type="Proteomes" id="UP001586593">
    <property type="component" value="Unassembled WGS sequence"/>
</dbReference>
<evidence type="ECO:0000259" key="2">
    <source>
        <dbReference type="Pfam" id="PF15463"/>
    </source>
</evidence>
<feature type="compositionally biased region" description="Basic and acidic residues" evidence="1">
    <location>
        <begin position="140"/>
        <end position="150"/>
    </location>
</feature>
<reference evidence="3 4" key="1">
    <citation type="journal article" date="2024" name="Commun. Biol.">
        <title>Comparative genomic analysis of thermophilic fungi reveals convergent evolutionary adaptations and gene losses.</title>
        <authorList>
            <person name="Steindorff A.S."/>
            <person name="Aguilar-Pontes M.V."/>
            <person name="Robinson A.J."/>
            <person name="Andreopoulos B."/>
            <person name="LaButti K."/>
            <person name="Kuo A."/>
            <person name="Mondo S."/>
            <person name="Riley R."/>
            <person name="Otillar R."/>
            <person name="Haridas S."/>
            <person name="Lipzen A."/>
            <person name="Grimwood J."/>
            <person name="Schmutz J."/>
            <person name="Clum A."/>
            <person name="Reid I.D."/>
            <person name="Moisan M.C."/>
            <person name="Butler G."/>
            <person name="Nguyen T.T.M."/>
            <person name="Dewar K."/>
            <person name="Conant G."/>
            <person name="Drula E."/>
            <person name="Henrissat B."/>
            <person name="Hansel C."/>
            <person name="Singer S."/>
            <person name="Hutchinson M.I."/>
            <person name="de Vries R.P."/>
            <person name="Natvig D.O."/>
            <person name="Powell A.J."/>
            <person name="Tsang A."/>
            <person name="Grigoriev I.V."/>
        </authorList>
    </citation>
    <scope>NUCLEOTIDE SEQUENCE [LARGE SCALE GENOMIC DNA]</scope>
    <source>
        <strain evidence="3 4">ATCC 24622</strain>
    </source>
</reference>
<dbReference type="PANTHER" id="PTHR28244">
    <property type="entry name" value="RNA POLYMERASE I-SPECIFIC TRANSCRIPTION INITIATION FACTOR RRN11"/>
    <property type="match status" value="1"/>
</dbReference>
<proteinExistence type="predicted"/>
<dbReference type="EMBL" id="JAZHXJ010000295">
    <property type="protein sequence ID" value="KAL1865428.1"/>
    <property type="molecule type" value="Genomic_DNA"/>
</dbReference>
<feature type="compositionally biased region" description="Basic and acidic residues" evidence="1">
    <location>
        <begin position="226"/>
        <end position="235"/>
    </location>
</feature>
<feature type="domain" description="Extracellular mutant protein 11 C-terminal" evidence="2">
    <location>
        <begin position="410"/>
        <end position="541"/>
    </location>
</feature>
<evidence type="ECO:0000313" key="4">
    <source>
        <dbReference type="Proteomes" id="UP001586593"/>
    </source>
</evidence>
<dbReference type="InterPro" id="IPR029178">
    <property type="entry name" value="Ecm11_C"/>
</dbReference>
<dbReference type="InterPro" id="IPR053029">
    <property type="entry name" value="RNA_pol_I-specific_init_factor"/>
</dbReference>
<organism evidence="3 4">
    <name type="scientific">Phialemonium thermophilum</name>
    <dbReference type="NCBI Taxonomy" id="223376"/>
    <lineage>
        <taxon>Eukaryota</taxon>
        <taxon>Fungi</taxon>
        <taxon>Dikarya</taxon>
        <taxon>Ascomycota</taxon>
        <taxon>Pezizomycotina</taxon>
        <taxon>Sordariomycetes</taxon>
        <taxon>Sordariomycetidae</taxon>
        <taxon>Cephalothecales</taxon>
        <taxon>Cephalothecaceae</taxon>
        <taxon>Phialemonium</taxon>
    </lineage>
</organism>
<evidence type="ECO:0000313" key="3">
    <source>
        <dbReference type="EMBL" id="KAL1865428.1"/>
    </source>
</evidence>
<feature type="region of interest" description="Disordered" evidence="1">
    <location>
        <begin position="23"/>
        <end position="53"/>
    </location>
</feature>
<dbReference type="PANTHER" id="PTHR28244:SF3">
    <property type="entry name" value="EXTRACELLULAR MUTANT PROTEIN 11 C-TERMINAL DOMAIN-CONTAINING PROTEIN"/>
    <property type="match status" value="1"/>
</dbReference>
<feature type="region of interest" description="Disordered" evidence="1">
    <location>
        <begin position="226"/>
        <end position="332"/>
    </location>
</feature>
<keyword evidence="4" id="KW-1185">Reference proteome</keyword>